<dbReference type="InterPro" id="IPR050738">
    <property type="entry name" value="Sulfatase"/>
</dbReference>
<dbReference type="Pfam" id="PF00884">
    <property type="entry name" value="Sulfatase"/>
    <property type="match status" value="1"/>
</dbReference>
<dbReference type="RefSeq" id="WP_118041750.1">
    <property type="nucleotide sequence ID" value="NZ_BQNJ01000001.1"/>
</dbReference>
<evidence type="ECO:0000313" key="3">
    <source>
        <dbReference type="EMBL" id="GKH01712.1"/>
    </source>
</evidence>
<dbReference type="EMBL" id="BQNJ01000001">
    <property type="protein sequence ID" value="GKH01712.1"/>
    <property type="molecule type" value="Genomic_DNA"/>
</dbReference>
<dbReference type="PANTHER" id="PTHR42693">
    <property type="entry name" value="ARYLSULFATASE FAMILY MEMBER"/>
    <property type="match status" value="1"/>
</dbReference>
<evidence type="ECO:0000313" key="4">
    <source>
        <dbReference type="Proteomes" id="UP001055091"/>
    </source>
</evidence>
<dbReference type="CDD" id="cd16148">
    <property type="entry name" value="sulfatase_like"/>
    <property type="match status" value="1"/>
</dbReference>
<name>A0A413LQN0_9FIRM</name>
<accession>A0A413LQN0</accession>
<comment type="similarity">
    <text evidence="1">Belongs to the sulfatase family.</text>
</comment>
<sequence>MRTVLILMDTLNRRFLKSYHENAEGITPNMDAFAEEAVRFDNHFIASAPCMPARRDIFTGRMNFLERGWGGMEPYDRTLQGELRSHGVYTHITTDHTHYFELGGENYCSLFDTWDYHRGQENDPWISRVSPPFKEPDSYGRKSVQHLLNRQEYAREEKTYPTPATFLSACRWARENRGADNFFLMVEAFDPHEPFDAPVSYHELYGDHYSGKEFNWPGYAPVTEPEAAVLHLRNCYLATMTMADRWLGHFLDALKENGLYDGTLVILTTDHGHMLGEHGFTGKNYMHAYNEMAHIPLFVKMPNGECAGEQRKQLTQNIDLMPTILKHHGIPVPVSVKGRDLSEMILRRSPSRDAVIYGWFGRAVNVYDGRYTYFRAPASPDNRPCYQYCAVPTTLGRFLGEEYADEMEMGRFLPHTNYPVYRIPVHNETDCMGDLRFIEDSCLYDLERDYAQEHPMTDEAVETAMCRKLIAGMREAQAPAEQYERLGLWTVRKGEDRQRWDTAGC</sequence>
<evidence type="ECO:0000256" key="1">
    <source>
        <dbReference type="ARBA" id="ARBA00008779"/>
    </source>
</evidence>
<dbReference type="SUPFAM" id="SSF53649">
    <property type="entry name" value="Alkaline phosphatase-like"/>
    <property type="match status" value="1"/>
</dbReference>
<dbReference type="Proteomes" id="UP001055091">
    <property type="component" value="Unassembled WGS sequence"/>
</dbReference>
<reference evidence="3" key="1">
    <citation type="submission" date="2022-01" db="EMBL/GenBank/DDBJ databases">
        <title>Novel bile acid biosynthetic pathways are enriched in the microbiome of centenarians.</title>
        <authorList>
            <person name="Sato Y."/>
            <person name="Atarashi K."/>
            <person name="Plichta R.D."/>
            <person name="Arai Y."/>
            <person name="Sasajima S."/>
            <person name="Kearney M.S."/>
            <person name="Suda W."/>
            <person name="Takeshita K."/>
            <person name="Sasaki T."/>
            <person name="Okamoto S."/>
            <person name="Skelly N.A."/>
            <person name="Okamura Y."/>
            <person name="Vlamakis H."/>
            <person name="Li Y."/>
            <person name="Tanoue T."/>
            <person name="Takei H."/>
            <person name="Nittono H."/>
            <person name="Narushima S."/>
            <person name="Irie J."/>
            <person name="Itoh H."/>
            <person name="Moriya K."/>
            <person name="Sugiura Y."/>
            <person name="Suematsu M."/>
            <person name="Moritoki N."/>
            <person name="Shibata S."/>
            <person name="Littman R.D."/>
            <person name="Fischbach A.M."/>
            <person name="Uwamino Y."/>
            <person name="Inoue T."/>
            <person name="Honda A."/>
            <person name="Hattori M."/>
            <person name="Murai T."/>
            <person name="Xavier J.R."/>
            <person name="Hirose N."/>
            <person name="Honda K."/>
        </authorList>
    </citation>
    <scope>NUCLEOTIDE SEQUENCE</scope>
    <source>
        <strain evidence="3">CE91-St55</strain>
    </source>
</reference>
<dbReference type="InterPro" id="IPR017850">
    <property type="entry name" value="Alkaline_phosphatase_core_sf"/>
</dbReference>
<protein>
    <submittedName>
        <fullName evidence="3">Sulfatase</fullName>
    </submittedName>
</protein>
<dbReference type="Gene3D" id="3.40.720.10">
    <property type="entry name" value="Alkaline Phosphatase, subunit A"/>
    <property type="match status" value="1"/>
</dbReference>
<proteinExistence type="inferred from homology"/>
<comment type="caution">
    <text evidence="3">The sequence shown here is derived from an EMBL/GenBank/DDBJ whole genome shotgun (WGS) entry which is preliminary data.</text>
</comment>
<dbReference type="GO" id="GO:0004065">
    <property type="term" value="F:arylsulfatase activity"/>
    <property type="evidence" value="ECO:0007669"/>
    <property type="project" value="TreeGrafter"/>
</dbReference>
<dbReference type="AlphaFoldDB" id="A0A413LQN0"/>
<evidence type="ECO:0000256" key="2">
    <source>
        <dbReference type="ARBA" id="ARBA00022801"/>
    </source>
</evidence>
<organism evidence="3 4">
    <name type="scientific">Hungatella hathewayi</name>
    <dbReference type="NCBI Taxonomy" id="154046"/>
    <lineage>
        <taxon>Bacteria</taxon>
        <taxon>Bacillati</taxon>
        <taxon>Bacillota</taxon>
        <taxon>Clostridia</taxon>
        <taxon>Lachnospirales</taxon>
        <taxon>Lachnospiraceae</taxon>
        <taxon>Hungatella</taxon>
    </lineage>
</organism>
<keyword evidence="2" id="KW-0378">Hydrolase</keyword>
<dbReference type="InterPro" id="IPR000917">
    <property type="entry name" value="Sulfatase_N"/>
</dbReference>
<dbReference type="PANTHER" id="PTHR42693:SF53">
    <property type="entry name" value="ENDO-4-O-SULFATASE"/>
    <property type="match status" value="1"/>
</dbReference>
<gene>
    <name evidence="3" type="ORF">CE91St55_36930</name>
</gene>